<evidence type="ECO:0000256" key="2">
    <source>
        <dbReference type="ARBA" id="ARBA00022803"/>
    </source>
</evidence>
<keyword evidence="5" id="KW-1185">Reference proteome</keyword>
<evidence type="ECO:0000256" key="1">
    <source>
        <dbReference type="ARBA" id="ARBA00022737"/>
    </source>
</evidence>
<keyword evidence="1" id="KW-0677">Repeat</keyword>
<proteinExistence type="predicted"/>
<keyword evidence="2 3" id="KW-0802">TPR repeat</keyword>
<dbReference type="Pfam" id="PF13432">
    <property type="entry name" value="TPR_16"/>
    <property type="match status" value="1"/>
</dbReference>
<dbReference type="EMBL" id="JAIXNE010000001">
    <property type="protein sequence ID" value="MCA6073546.1"/>
    <property type="molecule type" value="Genomic_DNA"/>
</dbReference>
<dbReference type="RefSeq" id="WP_225696661.1">
    <property type="nucleotide sequence ID" value="NZ_JAIXNE010000001.1"/>
</dbReference>
<dbReference type="PANTHER" id="PTHR44858:SF1">
    <property type="entry name" value="UDP-N-ACETYLGLUCOSAMINE--PEPTIDE N-ACETYLGLUCOSAMINYLTRANSFERASE SPINDLY-RELATED"/>
    <property type="match status" value="1"/>
</dbReference>
<gene>
    <name evidence="4" type="ORF">LDX50_01645</name>
</gene>
<protein>
    <submittedName>
        <fullName evidence="4">Tetratricopeptide repeat protein</fullName>
    </submittedName>
</protein>
<dbReference type="SMART" id="SM00028">
    <property type="entry name" value="TPR"/>
    <property type="match status" value="9"/>
</dbReference>
<dbReference type="Pfam" id="PF13424">
    <property type="entry name" value="TPR_12"/>
    <property type="match status" value="1"/>
</dbReference>
<reference evidence="4" key="1">
    <citation type="submission" date="2021-09" db="EMBL/GenBank/DDBJ databases">
        <title>Fulvivirga sp. isolated from coastal sediment.</title>
        <authorList>
            <person name="Yu H."/>
        </authorList>
    </citation>
    <scope>NUCLEOTIDE SEQUENCE</scope>
    <source>
        <strain evidence="4">1062</strain>
    </source>
</reference>
<dbReference type="PROSITE" id="PS50005">
    <property type="entry name" value="TPR"/>
    <property type="match status" value="3"/>
</dbReference>
<dbReference type="AlphaFoldDB" id="A0A9X1KYF3"/>
<dbReference type="Pfam" id="PF00515">
    <property type="entry name" value="TPR_1"/>
    <property type="match status" value="1"/>
</dbReference>
<name>A0A9X1KYF3_9BACT</name>
<organism evidence="4 5">
    <name type="scientific">Fulvivirga sedimenti</name>
    <dbReference type="NCBI Taxonomy" id="2879465"/>
    <lineage>
        <taxon>Bacteria</taxon>
        <taxon>Pseudomonadati</taxon>
        <taxon>Bacteroidota</taxon>
        <taxon>Cytophagia</taxon>
        <taxon>Cytophagales</taxon>
        <taxon>Fulvivirgaceae</taxon>
        <taxon>Fulvivirga</taxon>
    </lineage>
</organism>
<evidence type="ECO:0000313" key="4">
    <source>
        <dbReference type="EMBL" id="MCA6073546.1"/>
    </source>
</evidence>
<dbReference type="InterPro" id="IPR050498">
    <property type="entry name" value="Ycf3"/>
</dbReference>
<dbReference type="Proteomes" id="UP001139409">
    <property type="component" value="Unassembled WGS sequence"/>
</dbReference>
<evidence type="ECO:0000256" key="3">
    <source>
        <dbReference type="PROSITE-ProRule" id="PRU00339"/>
    </source>
</evidence>
<dbReference type="InterPro" id="IPR019734">
    <property type="entry name" value="TPR_rpt"/>
</dbReference>
<dbReference type="PANTHER" id="PTHR44858">
    <property type="entry name" value="TETRATRICOPEPTIDE REPEAT PROTEIN 6"/>
    <property type="match status" value="1"/>
</dbReference>
<sequence length="342" mass="39429">MRNKYVVYLILLLGLSSCGNDRDTQKQRFLIRGNEALSQQNYREATRFYNEALKIDSCYSPAWNNLGVTRFEQKQYGKALEAYDAALACNPEDVEAILNRTNAYYETNQLYRAEDDIAYLIRNMPDSSELHFRLGLVHAKMHKFEAAINDFSTAIQLDALNMDAFVNRGTVYYYMNRLGDARKDLNRARNSGEQIGNTYNALALIAAEDDSLDLALQYIQTALSAEPMQPYFLNNRGYIHLLRGETDLSRADIDQSITLDPDNAWAYRNKARWYHSNGNYEEAIRLYLQALKKDTFIQKIHIFLGDSYHANGQQQEACRVWKQALEMGEAGAEQRLEENKCR</sequence>
<dbReference type="InterPro" id="IPR011990">
    <property type="entry name" value="TPR-like_helical_dom_sf"/>
</dbReference>
<comment type="caution">
    <text evidence="4">The sequence shown here is derived from an EMBL/GenBank/DDBJ whole genome shotgun (WGS) entry which is preliminary data.</text>
</comment>
<feature type="repeat" description="TPR" evidence="3">
    <location>
        <begin position="60"/>
        <end position="93"/>
    </location>
</feature>
<feature type="repeat" description="TPR" evidence="3">
    <location>
        <begin position="264"/>
        <end position="297"/>
    </location>
</feature>
<evidence type="ECO:0000313" key="5">
    <source>
        <dbReference type="Proteomes" id="UP001139409"/>
    </source>
</evidence>
<dbReference type="Gene3D" id="1.25.40.10">
    <property type="entry name" value="Tetratricopeptide repeat domain"/>
    <property type="match status" value="4"/>
</dbReference>
<dbReference type="SUPFAM" id="SSF48452">
    <property type="entry name" value="TPR-like"/>
    <property type="match status" value="1"/>
</dbReference>
<dbReference type="PROSITE" id="PS51257">
    <property type="entry name" value="PROKAR_LIPOPROTEIN"/>
    <property type="match status" value="1"/>
</dbReference>
<accession>A0A9X1KYF3</accession>
<feature type="repeat" description="TPR" evidence="3">
    <location>
        <begin position="128"/>
        <end position="161"/>
    </location>
</feature>